<accession>A0ABS2DIA5</accession>
<sequence length="131" mass="14421">MRNCQNSKNAGGLLITGETGTGKTLLVKHFLETQESKEKILVVNAPFGPTLRALHEELLVQIGVPFPTKGTAGTKLRRLIELIKSANIELVVIDDFQRVCGGSRQNTIEVFEFLVHLMEKSNVPFVFLGSS</sequence>
<proteinExistence type="predicted"/>
<comment type="caution">
    <text evidence="2">The sequence shown here is derived from an EMBL/GenBank/DDBJ whole genome shotgun (WGS) entry which is preliminary data.</text>
</comment>
<feature type="domain" description="ORC1/DEAH AAA+ ATPase" evidence="1">
    <location>
        <begin position="9"/>
        <end position="130"/>
    </location>
</feature>
<keyword evidence="3" id="KW-1185">Reference proteome</keyword>
<organism evidence="2 3">
    <name type="scientific">Bacillus suaedaesalsae</name>
    <dbReference type="NCBI Taxonomy" id="2810349"/>
    <lineage>
        <taxon>Bacteria</taxon>
        <taxon>Bacillati</taxon>
        <taxon>Bacillota</taxon>
        <taxon>Bacilli</taxon>
        <taxon>Bacillales</taxon>
        <taxon>Bacillaceae</taxon>
        <taxon>Bacillus</taxon>
    </lineage>
</organism>
<evidence type="ECO:0000259" key="1">
    <source>
        <dbReference type="Pfam" id="PF13401"/>
    </source>
</evidence>
<dbReference type="RefSeq" id="WP_204202799.1">
    <property type="nucleotide sequence ID" value="NZ_JAFELM010000021.1"/>
</dbReference>
<dbReference type="Pfam" id="PF13401">
    <property type="entry name" value="AAA_22"/>
    <property type="match status" value="1"/>
</dbReference>
<dbReference type="InterPro" id="IPR049945">
    <property type="entry name" value="AAA_22"/>
</dbReference>
<dbReference type="SUPFAM" id="SSF52540">
    <property type="entry name" value="P-loop containing nucleoside triphosphate hydrolases"/>
    <property type="match status" value="1"/>
</dbReference>
<protein>
    <submittedName>
        <fullName evidence="2">TniB family NTP-binding protein</fullName>
    </submittedName>
</protein>
<evidence type="ECO:0000313" key="3">
    <source>
        <dbReference type="Proteomes" id="UP001518925"/>
    </source>
</evidence>
<dbReference type="PROSITE" id="PS00675">
    <property type="entry name" value="SIGMA54_INTERACT_1"/>
    <property type="match status" value="1"/>
</dbReference>
<evidence type="ECO:0000313" key="2">
    <source>
        <dbReference type="EMBL" id="MBM6617291.1"/>
    </source>
</evidence>
<dbReference type="InterPro" id="IPR027417">
    <property type="entry name" value="P-loop_NTPase"/>
</dbReference>
<gene>
    <name evidence="2" type="ORF">JR050_06330</name>
</gene>
<name>A0ABS2DIA5_9BACI</name>
<dbReference type="InterPro" id="IPR025662">
    <property type="entry name" value="Sigma_54_int_dom_ATP-bd_1"/>
</dbReference>
<dbReference type="EMBL" id="JAFELM010000021">
    <property type="protein sequence ID" value="MBM6617291.1"/>
    <property type="molecule type" value="Genomic_DNA"/>
</dbReference>
<dbReference type="Gene3D" id="3.40.50.300">
    <property type="entry name" value="P-loop containing nucleotide triphosphate hydrolases"/>
    <property type="match status" value="1"/>
</dbReference>
<dbReference type="Proteomes" id="UP001518925">
    <property type="component" value="Unassembled WGS sequence"/>
</dbReference>
<reference evidence="2 3" key="1">
    <citation type="submission" date="2021-02" db="EMBL/GenBank/DDBJ databases">
        <title>Bacillus sp. RD4P76, an endophyte from a halophyte.</title>
        <authorList>
            <person name="Sun J.-Q."/>
        </authorList>
    </citation>
    <scope>NUCLEOTIDE SEQUENCE [LARGE SCALE GENOMIC DNA]</scope>
    <source>
        <strain evidence="2 3">RD4P76</strain>
    </source>
</reference>